<dbReference type="InterPro" id="IPR007788">
    <property type="entry name" value="QCT"/>
</dbReference>
<name>A0A160DV77_9GAMM</name>
<dbReference type="GO" id="GO:0016603">
    <property type="term" value="F:glutaminyl-peptide cyclotransferase activity"/>
    <property type="evidence" value="ECO:0007669"/>
    <property type="project" value="InterPro"/>
</dbReference>
<dbReference type="SUPFAM" id="SSF50969">
    <property type="entry name" value="YVTN repeat-like/Quinoprotein amine dehydrogenase"/>
    <property type="match status" value="1"/>
</dbReference>
<proteinExistence type="predicted"/>
<sequence length="277" mass="30848">MIDALSPPAGAPSRRRALFGFAVAALFSIAGAAQAQLLMPAKPVTPPIYDAHVVKVYPHDRGAFTQGLIFRDGYLYESTGLNGQSSLRKVELATGKVLERHDVDPQHFAEGLTDWRDRLIQLTWRTQTGFVYGLADLKQQRSFGYAGEGWGLTHDGKRLIMSDGTATLRFLDPETFAETGRVEVRVNGRPLNGLNELEFVKGQVFANVWPTDHIVMIDPASGEVTGQMELIGLLTEDDRKPPVDVLNGIAYDAKGDRLFITGKWWPKLFEIRLERRK</sequence>
<dbReference type="AlphaFoldDB" id="A0A160DV77"/>
<dbReference type="InterPro" id="IPR011044">
    <property type="entry name" value="Quino_amine_DH_bsu"/>
</dbReference>
<keyword evidence="2" id="KW-0808">Transferase</keyword>
<dbReference type="Gene3D" id="2.130.10.10">
    <property type="entry name" value="YVTN repeat-like/Quinoprotein amine dehydrogenase"/>
    <property type="match status" value="1"/>
</dbReference>
<evidence type="ECO:0000256" key="1">
    <source>
        <dbReference type="SAM" id="SignalP"/>
    </source>
</evidence>
<dbReference type="PATRIC" id="fig|1300342.3.peg.2166"/>
<dbReference type="PANTHER" id="PTHR31270:SF1">
    <property type="entry name" value="GLUTAMINYL-PEPTIDE CYCLOTRANSFERASE"/>
    <property type="match status" value="1"/>
</dbReference>
<dbReference type="STRING" id="1300342.I596_2222"/>
<dbReference type="Pfam" id="PF05096">
    <property type="entry name" value="Glu_cyclase_2"/>
    <property type="match status" value="1"/>
</dbReference>
<keyword evidence="3" id="KW-1185">Reference proteome</keyword>
<protein>
    <submittedName>
        <fullName evidence="2">Glutamine cyclotransferase</fullName>
    </submittedName>
</protein>
<dbReference type="EMBL" id="CP015249">
    <property type="protein sequence ID" value="ANB18234.1"/>
    <property type="molecule type" value="Genomic_DNA"/>
</dbReference>
<organism evidence="2 3">
    <name type="scientific">Dokdonella koreensis DS-123</name>
    <dbReference type="NCBI Taxonomy" id="1300342"/>
    <lineage>
        <taxon>Bacteria</taxon>
        <taxon>Pseudomonadati</taxon>
        <taxon>Pseudomonadota</taxon>
        <taxon>Gammaproteobacteria</taxon>
        <taxon>Lysobacterales</taxon>
        <taxon>Rhodanobacteraceae</taxon>
        <taxon>Dokdonella</taxon>
    </lineage>
</organism>
<dbReference type="KEGG" id="dko:I596_2222"/>
<reference evidence="2 3" key="1">
    <citation type="submission" date="2016-04" db="EMBL/GenBank/DDBJ databases">
        <title>Complete genome sequence of Dokdonella koreensis DS-123T.</title>
        <authorList>
            <person name="Kim J.F."/>
            <person name="Lee H."/>
            <person name="Kwak M.-J."/>
        </authorList>
    </citation>
    <scope>NUCLEOTIDE SEQUENCE [LARGE SCALE GENOMIC DNA]</scope>
    <source>
        <strain evidence="2 3">DS-123</strain>
    </source>
</reference>
<dbReference type="Proteomes" id="UP000076830">
    <property type="component" value="Chromosome"/>
</dbReference>
<accession>A0A160DV77</accession>
<dbReference type="PANTHER" id="PTHR31270">
    <property type="entry name" value="GLUTAMINYL-PEPTIDE CYCLOTRANSFERASE"/>
    <property type="match status" value="1"/>
</dbReference>
<feature type="signal peptide" evidence="1">
    <location>
        <begin position="1"/>
        <end position="35"/>
    </location>
</feature>
<feature type="chain" id="PRO_5007813197" evidence="1">
    <location>
        <begin position="36"/>
        <end position="277"/>
    </location>
</feature>
<evidence type="ECO:0000313" key="3">
    <source>
        <dbReference type="Proteomes" id="UP000076830"/>
    </source>
</evidence>
<dbReference type="InterPro" id="IPR015943">
    <property type="entry name" value="WD40/YVTN_repeat-like_dom_sf"/>
</dbReference>
<keyword evidence="1" id="KW-0732">Signal</keyword>
<gene>
    <name evidence="2" type="ORF">I596_2222</name>
</gene>
<dbReference type="RefSeq" id="WP_083965507.1">
    <property type="nucleotide sequence ID" value="NZ_CP015249.1"/>
</dbReference>
<evidence type="ECO:0000313" key="2">
    <source>
        <dbReference type="EMBL" id="ANB18234.1"/>
    </source>
</evidence>